<organism evidence="15 16">
    <name type="scientific">Glacieibacterium arshaanense</name>
    <dbReference type="NCBI Taxonomy" id="2511025"/>
    <lineage>
        <taxon>Bacteria</taxon>
        <taxon>Pseudomonadati</taxon>
        <taxon>Pseudomonadota</taxon>
        <taxon>Alphaproteobacteria</taxon>
        <taxon>Sphingomonadales</taxon>
        <taxon>Sphingosinicellaceae</taxon>
        <taxon>Glacieibacterium</taxon>
    </lineage>
</organism>
<dbReference type="Pfam" id="PF00351">
    <property type="entry name" value="Biopterin_H"/>
    <property type="match status" value="1"/>
</dbReference>
<dbReference type="PROSITE" id="PS00367">
    <property type="entry name" value="BH4_AAA_HYDROXYL_1"/>
    <property type="match status" value="1"/>
</dbReference>
<dbReference type="Proteomes" id="UP000297737">
    <property type="component" value="Unassembled WGS sequence"/>
</dbReference>
<reference evidence="15 16" key="1">
    <citation type="submission" date="2019-02" db="EMBL/GenBank/DDBJ databases">
        <title>Polymorphobacter sp. isolated from the lake at the Tibet of China.</title>
        <authorList>
            <person name="Li A."/>
        </authorList>
    </citation>
    <scope>NUCLEOTIDE SEQUENCE [LARGE SCALE GENOMIC DNA]</scope>
    <source>
        <strain evidence="15 16">DJ1R-1</strain>
    </source>
</reference>
<evidence type="ECO:0000256" key="7">
    <source>
        <dbReference type="ARBA" id="ARBA00022723"/>
    </source>
</evidence>
<comment type="caution">
    <text evidence="15">The sequence shown here is derived from an EMBL/GenBank/DDBJ whole genome shotgun (WGS) entry which is preliminary data.</text>
</comment>
<dbReference type="CDD" id="cd03348">
    <property type="entry name" value="pro_PheOH"/>
    <property type="match status" value="1"/>
</dbReference>
<dbReference type="PROSITE" id="PS51410">
    <property type="entry name" value="BH4_AAA_HYDROXYL_2"/>
    <property type="match status" value="1"/>
</dbReference>
<keyword evidence="16" id="KW-1185">Reference proteome</keyword>
<dbReference type="InterPro" id="IPR036329">
    <property type="entry name" value="Aro-AA_hydroxylase_C_sf"/>
</dbReference>
<evidence type="ECO:0000313" key="16">
    <source>
        <dbReference type="Proteomes" id="UP000297737"/>
    </source>
</evidence>
<evidence type="ECO:0000256" key="13">
    <source>
        <dbReference type="PIRSR" id="PIRSR601273-2"/>
    </source>
</evidence>
<evidence type="ECO:0000256" key="5">
    <source>
        <dbReference type="ARBA" id="ARBA00011995"/>
    </source>
</evidence>
<evidence type="ECO:0000259" key="14">
    <source>
        <dbReference type="PROSITE" id="PS51410"/>
    </source>
</evidence>
<evidence type="ECO:0000256" key="12">
    <source>
        <dbReference type="ARBA" id="ARBA00029922"/>
    </source>
</evidence>
<dbReference type="PANTHER" id="PTHR11473:SF24">
    <property type="entry name" value="PHENYLALANINE-4-HYDROXYLASE"/>
    <property type="match status" value="1"/>
</dbReference>
<dbReference type="EMBL" id="SIHO01000001">
    <property type="protein sequence ID" value="TFU06051.1"/>
    <property type="molecule type" value="Genomic_DNA"/>
</dbReference>
<dbReference type="GO" id="GO:0006559">
    <property type="term" value="P:L-phenylalanine catabolic process"/>
    <property type="evidence" value="ECO:0007669"/>
    <property type="project" value="UniProtKB-UniPathway"/>
</dbReference>
<keyword evidence="7 13" id="KW-0479">Metal-binding</keyword>
<comment type="cofactor">
    <cofactor evidence="2 13">
        <name>Fe(2+)</name>
        <dbReference type="ChEBI" id="CHEBI:29033"/>
    </cofactor>
</comment>
<evidence type="ECO:0000256" key="4">
    <source>
        <dbReference type="ARBA" id="ARBA00009712"/>
    </source>
</evidence>
<evidence type="ECO:0000256" key="10">
    <source>
        <dbReference type="ARBA" id="ARBA00023033"/>
    </source>
</evidence>
<dbReference type="UniPathway" id="UPA00139">
    <property type="reaction ID" value="UER00337"/>
</dbReference>
<evidence type="ECO:0000256" key="3">
    <source>
        <dbReference type="ARBA" id="ARBA00005088"/>
    </source>
</evidence>
<proteinExistence type="inferred from homology"/>
<accession>A0A4Y9ER00</accession>
<evidence type="ECO:0000256" key="1">
    <source>
        <dbReference type="ARBA" id="ARBA00001060"/>
    </source>
</evidence>
<protein>
    <recommendedName>
        <fullName evidence="6">Phenylalanine-4-hydroxylase</fullName>
        <ecNumber evidence="5">1.14.16.1</ecNumber>
    </recommendedName>
    <alternativeName>
        <fullName evidence="12">Phe-4-monooxygenase</fullName>
    </alternativeName>
</protein>
<comment type="pathway">
    <text evidence="3">Amino-acid degradation; L-phenylalanine degradation; acetoacetate and fumarate from L-phenylalanine: step 1/6.</text>
</comment>
<keyword evidence="9 13" id="KW-0408">Iron</keyword>
<dbReference type="Gene3D" id="1.10.800.10">
    <property type="entry name" value="Aromatic amino acid hydroxylase"/>
    <property type="match status" value="1"/>
</dbReference>
<dbReference type="RefSeq" id="WP_135244775.1">
    <property type="nucleotide sequence ID" value="NZ_SIHO01000001.1"/>
</dbReference>
<dbReference type="InterPro" id="IPR018301">
    <property type="entry name" value="ArAA_hydroxylase_Fe/CU_BS"/>
</dbReference>
<feature type="binding site" evidence="13">
    <location>
        <position position="130"/>
    </location>
    <ligand>
        <name>Fe cation</name>
        <dbReference type="ChEBI" id="CHEBI:24875"/>
    </ligand>
</feature>
<evidence type="ECO:0000256" key="8">
    <source>
        <dbReference type="ARBA" id="ARBA00023002"/>
    </source>
</evidence>
<dbReference type="EC" id="1.14.16.1" evidence="5"/>
<evidence type="ECO:0000256" key="9">
    <source>
        <dbReference type="ARBA" id="ARBA00023004"/>
    </source>
</evidence>
<keyword evidence="8 15" id="KW-0560">Oxidoreductase</keyword>
<evidence type="ECO:0000256" key="11">
    <source>
        <dbReference type="ARBA" id="ARBA00023232"/>
    </source>
</evidence>
<feature type="binding site" evidence="13">
    <location>
        <position position="135"/>
    </location>
    <ligand>
        <name>Fe cation</name>
        <dbReference type="ChEBI" id="CHEBI:24875"/>
    </ligand>
</feature>
<dbReference type="InterPro" id="IPR001273">
    <property type="entry name" value="ArAA_hydroxylase"/>
</dbReference>
<gene>
    <name evidence="15" type="ORF">EUV02_03275</name>
</gene>
<keyword evidence="10 15" id="KW-0503">Monooxygenase</keyword>
<dbReference type="AlphaFoldDB" id="A0A4Y9ER00"/>
<sequence length="291" mass="32463">MLSNPSPQVQPPPEAAADWTVPQNWDHYAPIDHAVWDRLYARQTRQLADRATPEYLSGLTLAGLDQPGIPNFEDLSERLTKLTGWSVVAVPGLVPDDVFYHHLSQRRFVAGSFIRRMDQLDYLEAPDVFHDVFGHVPLLSHPVFADYMQAYGEGGLRSLEFGALHKLARLYWYTVEFGLIRSGDGLKLYGAGIASSHGESAFALDDASPNRIGFDLLRVMRTPYRIDDYQQGYFVIDSFESLLRTTLDTDFAPLYAQLAQLPDLDIAALAPGDTVLTKGTQAYARSRAAKS</sequence>
<dbReference type="InterPro" id="IPR005960">
    <property type="entry name" value="Phe-4-hydroxylase_mono"/>
</dbReference>
<feature type="domain" description="Biopterin-dependent aromatic amino acid hydroxylase family profile" evidence="14">
    <location>
        <begin position="1"/>
        <end position="291"/>
    </location>
</feature>
<keyword evidence="11" id="KW-0585">Phenylalanine catabolism</keyword>
<dbReference type="GO" id="GO:0004505">
    <property type="term" value="F:phenylalanine 4-monooxygenase activity"/>
    <property type="evidence" value="ECO:0007669"/>
    <property type="project" value="UniProtKB-EC"/>
</dbReference>
<dbReference type="InterPro" id="IPR036951">
    <property type="entry name" value="ArAA_hydroxylase_sf"/>
</dbReference>
<dbReference type="SUPFAM" id="SSF56534">
    <property type="entry name" value="Aromatic aminoacid monoxygenases, catalytic and oligomerization domains"/>
    <property type="match status" value="1"/>
</dbReference>
<comment type="similarity">
    <text evidence="4">Belongs to the biopterin-dependent aromatic amino acid hydroxylase family.</text>
</comment>
<comment type="catalytic activity">
    <reaction evidence="1">
        <text>(6R)-L-erythro-5,6,7,8-tetrahydrobiopterin + L-phenylalanine + O2 = (4aS,6R)-4a-hydroxy-L-erythro-5,6,7,8-tetrahydrobiopterin + L-tyrosine</text>
        <dbReference type="Rhea" id="RHEA:20273"/>
        <dbReference type="ChEBI" id="CHEBI:15379"/>
        <dbReference type="ChEBI" id="CHEBI:15642"/>
        <dbReference type="ChEBI" id="CHEBI:58095"/>
        <dbReference type="ChEBI" id="CHEBI:58315"/>
        <dbReference type="ChEBI" id="CHEBI:59560"/>
        <dbReference type="EC" id="1.14.16.1"/>
    </reaction>
</comment>
<dbReference type="PANTHER" id="PTHR11473">
    <property type="entry name" value="AROMATIC AMINO ACID HYDROXYLASE"/>
    <property type="match status" value="1"/>
</dbReference>
<evidence type="ECO:0000313" key="15">
    <source>
        <dbReference type="EMBL" id="TFU06051.1"/>
    </source>
</evidence>
<dbReference type="OrthoDB" id="9780502at2"/>
<dbReference type="NCBIfam" id="NF008877">
    <property type="entry name" value="PRK11913.1-2"/>
    <property type="match status" value="1"/>
</dbReference>
<feature type="binding site" evidence="13">
    <location>
        <position position="176"/>
    </location>
    <ligand>
        <name>Fe cation</name>
        <dbReference type="ChEBI" id="CHEBI:24875"/>
    </ligand>
</feature>
<evidence type="ECO:0000256" key="2">
    <source>
        <dbReference type="ARBA" id="ARBA00001954"/>
    </source>
</evidence>
<name>A0A4Y9ER00_9SPHN</name>
<evidence type="ECO:0000256" key="6">
    <source>
        <dbReference type="ARBA" id="ARBA00020276"/>
    </source>
</evidence>
<dbReference type="InterPro" id="IPR019774">
    <property type="entry name" value="Aromatic-AA_hydroxylase_C"/>
</dbReference>
<dbReference type="GO" id="GO:0005506">
    <property type="term" value="F:iron ion binding"/>
    <property type="evidence" value="ECO:0007669"/>
    <property type="project" value="InterPro"/>
</dbReference>
<dbReference type="NCBIfam" id="TIGR01267">
    <property type="entry name" value="Phe4hydrox_mono"/>
    <property type="match status" value="1"/>
</dbReference>